<reference evidence="2" key="1">
    <citation type="submission" date="2021-01" db="EMBL/GenBank/DDBJ databases">
        <title>Deciphering the adaptive evolutionary patterns associated with biogeogrpahic diversity in the finger millet blast pathogen Magnaporthe oryzae in Eastern Africa.</title>
        <authorList>
            <person name="Onyema G."/>
            <person name="Shittu T.A."/>
            <person name="Dodsworth S."/>
            <person name="Devilliers S."/>
            <person name="Muthumeenakshi S."/>
            <person name="Sreenivasaprasad S."/>
        </authorList>
    </citation>
    <scope>NUCLEOTIDE SEQUENCE</scope>
    <source>
        <strain evidence="2">D15/s37</strain>
    </source>
</reference>
<keyword evidence="1" id="KW-0472">Membrane</keyword>
<accession>A0ABQ8NK08</accession>
<name>A0ABQ8NK08_PYRGI</name>
<sequence length="342" mass="38147">MYEKTRNYLRDKQTWLKVSPTTTSAAICCKDYHFIFAHPILDPTTIAFLCRPETSHDRLLQTHELQPTPRTHESVLIPYSQEGLGSQTTTGPGHACRIQHLANLPATWSHCSRLESHSVKCIICQQRISCSLSSAKLGDTGGLMDNGASSQREHYPGWETQVQTDAGRDSSARRLRHRRCWPELRESWFRSAFWPLPLLSSGSKAPAQTPRHMEATTVLAAIFPIVFAMVVGQLMTLTVRWRLETGARLRSPRHLPASRTVGGAALSIYTLPFGWLHIVLVLLSTTGSVGPDTRIVDSINTTAAWVPELLGYASTVLRDSRFVELDVEDGRLDGMDLTNKYG</sequence>
<feature type="transmembrane region" description="Helical" evidence="1">
    <location>
        <begin position="260"/>
        <end position="283"/>
    </location>
</feature>
<evidence type="ECO:0000313" key="3">
    <source>
        <dbReference type="Proteomes" id="UP001059893"/>
    </source>
</evidence>
<evidence type="ECO:0000256" key="1">
    <source>
        <dbReference type="SAM" id="Phobius"/>
    </source>
</evidence>
<proteinExistence type="predicted"/>
<organism evidence="2 3">
    <name type="scientific">Pyricularia grisea</name>
    <name type="common">Crabgrass-specific blast fungus</name>
    <name type="synonym">Magnaporthe grisea</name>
    <dbReference type="NCBI Taxonomy" id="148305"/>
    <lineage>
        <taxon>Eukaryota</taxon>
        <taxon>Fungi</taxon>
        <taxon>Dikarya</taxon>
        <taxon>Ascomycota</taxon>
        <taxon>Pezizomycotina</taxon>
        <taxon>Sordariomycetes</taxon>
        <taxon>Sordariomycetidae</taxon>
        <taxon>Magnaporthales</taxon>
        <taxon>Pyriculariaceae</taxon>
        <taxon>Pyricularia</taxon>
    </lineage>
</organism>
<comment type="caution">
    <text evidence="2">The sequence shown here is derived from an EMBL/GenBank/DDBJ whole genome shotgun (WGS) entry which is preliminary data.</text>
</comment>
<dbReference type="EMBL" id="JABSND010000095">
    <property type="protein sequence ID" value="KAI6298209.1"/>
    <property type="molecule type" value="Genomic_DNA"/>
</dbReference>
<keyword evidence="1" id="KW-1133">Transmembrane helix</keyword>
<dbReference type="Proteomes" id="UP001059893">
    <property type="component" value="Unassembled WGS sequence"/>
</dbReference>
<protein>
    <submittedName>
        <fullName evidence="2">Uncharacterized protein</fullName>
    </submittedName>
</protein>
<keyword evidence="3" id="KW-1185">Reference proteome</keyword>
<gene>
    <name evidence="2" type="ORF">MCOR33_005590</name>
</gene>
<feature type="transmembrane region" description="Helical" evidence="1">
    <location>
        <begin position="218"/>
        <end position="239"/>
    </location>
</feature>
<evidence type="ECO:0000313" key="2">
    <source>
        <dbReference type="EMBL" id="KAI6298209.1"/>
    </source>
</evidence>
<keyword evidence="1" id="KW-0812">Transmembrane</keyword>